<dbReference type="Proteomes" id="UP000838324">
    <property type="component" value="Unassembled WGS sequence"/>
</dbReference>
<organism evidence="3 4">
    <name type="scientific">Paenibacillus auburnensis</name>
    <dbReference type="NCBI Taxonomy" id="2905649"/>
    <lineage>
        <taxon>Bacteria</taxon>
        <taxon>Bacillati</taxon>
        <taxon>Bacillota</taxon>
        <taxon>Bacilli</taxon>
        <taxon>Bacillales</taxon>
        <taxon>Paenibacillaceae</taxon>
        <taxon>Paenibacillus</taxon>
    </lineage>
</organism>
<evidence type="ECO:0000256" key="2">
    <source>
        <dbReference type="ARBA" id="ARBA00023295"/>
    </source>
</evidence>
<dbReference type="RefSeq" id="WP_236330731.1">
    <property type="nucleotide sequence ID" value="NZ_CAKMMG010000001.1"/>
</dbReference>
<dbReference type="InterPro" id="IPR050985">
    <property type="entry name" value="Alpha-glycosidase_related"/>
</dbReference>
<dbReference type="SUPFAM" id="SSF51445">
    <property type="entry name" value="(Trans)glycosidases"/>
    <property type="match status" value="1"/>
</dbReference>
<evidence type="ECO:0000313" key="3">
    <source>
        <dbReference type="EMBL" id="CAH1193064.1"/>
    </source>
</evidence>
<dbReference type="CDD" id="cd14791">
    <property type="entry name" value="GH36"/>
    <property type="match status" value="1"/>
</dbReference>
<dbReference type="Pfam" id="PF02065">
    <property type="entry name" value="Melibiase"/>
    <property type="match status" value="1"/>
</dbReference>
<protein>
    <recommendedName>
        <fullName evidence="5">Alpha-galactosidase</fullName>
    </recommendedName>
</protein>
<dbReference type="EMBL" id="CAKMMG010000001">
    <property type="protein sequence ID" value="CAH1193064.1"/>
    <property type="molecule type" value="Genomic_DNA"/>
</dbReference>
<sequence>MKKSIVTEKYEITLEGGSTDFETALSLEQLESGVQVVTLRLTAAVPALPPKLSFTWSCKAIDVQGLWHPAAERSRALIPDWWEGFASRSASSAPVVCLYGNRGHNVLSFACSDVMNPLKLHAGLNEETANFHCSVTLFSEPGAPLAFYEARLRLDSRRIPYFQALAGIADWWAGFNGHEPAFVPDTAREPMYSTWYSFHQQLTPEAVEAECKRAAELGCKAVIVDDGWQTSDAARGYAYCGDWKASAGKIPDMKAHVAAVQESGLKYMLWYAVPFIGRHSGVWERFKDKLLYFHEGFGAGVADPRYPEVREYLTGIYEQALLEWNLDGFKLDFVDSFYALPEDAGRMDSGRDTASVPVAVDLLLGGIITRLRRLKPDILIEFRQSYTGPLMRKYGNMFRAGDCPNDAVQNRIKTIDIRLICGNTAAHSDMLMWNLEESAAGAALQFINILFAVPQISVRLAELPQPHLEMLTFWLGFWREHRDVLLEGSLEPWHPELLYPLVMARNSRKLIAVAYLDMVIPLSGELPEEVLVVNGTLLTRLVLELDRDAGQRWVMIRDCQGNTVSQVLAAMGKGIHVLEVPAAGVISIQAVVT</sequence>
<accession>A0ABN8FVF5</accession>
<dbReference type="PANTHER" id="PTHR43053">
    <property type="entry name" value="GLYCOSIDASE FAMILY 31"/>
    <property type="match status" value="1"/>
</dbReference>
<reference evidence="3" key="1">
    <citation type="submission" date="2022-01" db="EMBL/GenBank/DDBJ databases">
        <authorList>
            <person name="Criscuolo A."/>
        </authorList>
    </citation>
    <scope>NUCLEOTIDE SEQUENCE</scope>
    <source>
        <strain evidence="3">CIP111892</strain>
    </source>
</reference>
<gene>
    <name evidence="3" type="ORF">PAECIP111892_01140</name>
</gene>
<name>A0ABN8FVF5_9BACL</name>
<evidence type="ECO:0000313" key="4">
    <source>
        <dbReference type="Proteomes" id="UP000838324"/>
    </source>
</evidence>
<keyword evidence="4" id="KW-1185">Reference proteome</keyword>
<evidence type="ECO:0008006" key="5">
    <source>
        <dbReference type="Google" id="ProtNLM"/>
    </source>
</evidence>
<evidence type="ECO:0000256" key="1">
    <source>
        <dbReference type="ARBA" id="ARBA00022801"/>
    </source>
</evidence>
<dbReference type="InterPro" id="IPR017853">
    <property type="entry name" value="GH"/>
</dbReference>
<dbReference type="InterPro" id="IPR013785">
    <property type="entry name" value="Aldolase_TIM"/>
</dbReference>
<keyword evidence="1" id="KW-0378">Hydrolase</keyword>
<dbReference type="Gene3D" id="3.20.20.70">
    <property type="entry name" value="Aldolase class I"/>
    <property type="match status" value="1"/>
</dbReference>
<dbReference type="PANTHER" id="PTHR43053:SF3">
    <property type="entry name" value="ALPHA-GALACTOSIDASE C-RELATED"/>
    <property type="match status" value="1"/>
</dbReference>
<proteinExistence type="predicted"/>
<comment type="caution">
    <text evidence="3">The sequence shown here is derived from an EMBL/GenBank/DDBJ whole genome shotgun (WGS) entry which is preliminary data.</text>
</comment>
<keyword evidence="2" id="KW-0326">Glycosidase</keyword>
<dbReference type="InterPro" id="IPR002252">
    <property type="entry name" value="Glyco_hydro_36"/>
</dbReference>